<evidence type="ECO:0000256" key="4">
    <source>
        <dbReference type="ARBA" id="ARBA00022771"/>
    </source>
</evidence>
<name>A0A1B0GKU4_LUTLO</name>
<accession>A0A1B0GKU4</accession>
<evidence type="ECO:0000256" key="10">
    <source>
        <dbReference type="PROSITE-ProRule" id="PRU00042"/>
    </source>
</evidence>
<evidence type="ECO:0000256" key="3">
    <source>
        <dbReference type="ARBA" id="ARBA00022737"/>
    </source>
</evidence>
<dbReference type="SUPFAM" id="SSF57667">
    <property type="entry name" value="beta-beta-alpha zinc fingers"/>
    <property type="match status" value="1"/>
</dbReference>
<dbReference type="InterPro" id="IPR050331">
    <property type="entry name" value="Zinc_finger"/>
</dbReference>
<dbReference type="GO" id="GO:0010468">
    <property type="term" value="P:regulation of gene expression"/>
    <property type="evidence" value="ECO:0007669"/>
    <property type="project" value="TreeGrafter"/>
</dbReference>
<evidence type="ECO:0000256" key="5">
    <source>
        <dbReference type="ARBA" id="ARBA00022833"/>
    </source>
</evidence>
<dbReference type="GO" id="GO:0008270">
    <property type="term" value="F:zinc ion binding"/>
    <property type="evidence" value="ECO:0007669"/>
    <property type="project" value="UniProtKB-KW"/>
</dbReference>
<dbReference type="Gene3D" id="3.30.160.60">
    <property type="entry name" value="Classic Zinc Finger"/>
    <property type="match status" value="3"/>
</dbReference>
<sequence>MENSDTCDNGKVNEYFLYDIVEEEFSKYYENLVLSRDNHPDIHQEAYHLCRICNSKFEIFDKLNCHSLHHFIERKYHCRKCLFFGRSIKSLGDHAKKIHTNSPYIRCPYCGRSFNILDHLPFESHIKTHFQYKNQLEMMGARNLGRMFFICMTCGKVFWHKNQLTDHVAAEKNVRESTKPLSSSRAQPLTPQTLLVKHKKTIAENSYKCNICGETFTNKSNYSEHFDICKAEFLKRSKRSRPPKFARKPRKTSDDGVSERFKTVKIICAACNETCTLNRQLRRHIRMGHVEFLYICKTCGHVAQNEKSMMKHSQKHINPCSTIHHPKKTLAQQLTG</sequence>
<evidence type="ECO:0000256" key="9">
    <source>
        <dbReference type="ARBA" id="ARBA00023242"/>
    </source>
</evidence>
<dbReference type="PANTHER" id="PTHR16515:SF49">
    <property type="entry name" value="GASTRULA ZINC FINGER PROTEIN XLCGF49.1-LIKE-RELATED"/>
    <property type="match status" value="1"/>
</dbReference>
<keyword evidence="5" id="KW-0862">Zinc</keyword>
<evidence type="ECO:0000256" key="8">
    <source>
        <dbReference type="ARBA" id="ARBA00023163"/>
    </source>
</evidence>
<dbReference type="PROSITE" id="PS00028">
    <property type="entry name" value="ZINC_FINGER_C2H2_1"/>
    <property type="match status" value="1"/>
</dbReference>
<dbReference type="VEuPathDB" id="VectorBase:LLOJ009083"/>
<dbReference type="InterPro" id="IPR036236">
    <property type="entry name" value="Znf_C2H2_sf"/>
</dbReference>
<dbReference type="InterPro" id="IPR013087">
    <property type="entry name" value="Znf_C2H2_type"/>
</dbReference>
<organism evidence="12 13">
    <name type="scientific">Lutzomyia longipalpis</name>
    <name type="common">Sand fly</name>
    <dbReference type="NCBI Taxonomy" id="7200"/>
    <lineage>
        <taxon>Eukaryota</taxon>
        <taxon>Metazoa</taxon>
        <taxon>Ecdysozoa</taxon>
        <taxon>Arthropoda</taxon>
        <taxon>Hexapoda</taxon>
        <taxon>Insecta</taxon>
        <taxon>Pterygota</taxon>
        <taxon>Neoptera</taxon>
        <taxon>Endopterygota</taxon>
        <taxon>Diptera</taxon>
        <taxon>Nematocera</taxon>
        <taxon>Psychodoidea</taxon>
        <taxon>Psychodidae</taxon>
        <taxon>Lutzomyia</taxon>
        <taxon>Lutzomyia</taxon>
    </lineage>
</organism>
<comment type="subcellular location">
    <subcellularLocation>
        <location evidence="1">Nucleus</location>
    </subcellularLocation>
</comment>
<evidence type="ECO:0000256" key="2">
    <source>
        <dbReference type="ARBA" id="ARBA00022723"/>
    </source>
</evidence>
<dbReference type="GO" id="GO:0005634">
    <property type="term" value="C:nucleus"/>
    <property type="evidence" value="ECO:0007669"/>
    <property type="project" value="UniProtKB-SubCell"/>
</dbReference>
<evidence type="ECO:0000256" key="7">
    <source>
        <dbReference type="ARBA" id="ARBA00023125"/>
    </source>
</evidence>
<evidence type="ECO:0000259" key="11">
    <source>
        <dbReference type="PROSITE" id="PS50157"/>
    </source>
</evidence>
<dbReference type="EnsemblMetazoa" id="LLOJ009083-RA">
    <property type="protein sequence ID" value="LLOJ009083-PA"/>
    <property type="gene ID" value="LLOJ009083"/>
</dbReference>
<feature type="domain" description="C2H2-type" evidence="11">
    <location>
        <begin position="149"/>
        <end position="180"/>
    </location>
</feature>
<proteinExistence type="predicted"/>
<dbReference type="AlphaFoldDB" id="A0A1B0GKU4"/>
<keyword evidence="4 10" id="KW-0863">Zinc-finger</keyword>
<evidence type="ECO:0000313" key="13">
    <source>
        <dbReference type="Proteomes" id="UP000092461"/>
    </source>
</evidence>
<keyword evidence="9" id="KW-0539">Nucleus</keyword>
<reference evidence="12" key="1">
    <citation type="submission" date="2020-05" db="UniProtKB">
        <authorList>
            <consortium name="EnsemblMetazoa"/>
        </authorList>
    </citation>
    <scope>IDENTIFICATION</scope>
    <source>
        <strain evidence="12">Jacobina</strain>
    </source>
</reference>
<keyword evidence="8" id="KW-0804">Transcription</keyword>
<keyword evidence="6" id="KW-0805">Transcription regulation</keyword>
<dbReference type="SMART" id="SM00355">
    <property type="entry name" value="ZnF_C2H2"/>
    <property type="match status" value="7"/>
</dbReference>
<dbReference type="Proteomes" id="UP000092461">
    <property type="component" value="Unassembled WGS sequence"/>
</dbReference>
<dbReference type="PANTHER" id="PTHR16515">
    <property type="entry name" value="PR DOMAIN ZINC FINGER PROTEIN"/>
    <property type="match status" value="1"/>
</dbReference>
<keyword evidence="7" id="KW-0238">DNA-binding</keyword>
<dbReference type="VEuPathDB" id="VectorBase:LLONM1_002463"/>
<evidence type="ECO:0000313" key="12">
    <source>
        <dbReference type="EnsemblMetazoa" id="LLOJ009083-PA"/>
    </source>
</evidence>
<feature type="domain" description="C2H2-type" evidence="11">
    <location>
        <begin position="207"/>
        <end position="225"/>
    </location>
</feature>
<evidence type="ECO:0000256" key="1">
    <source>
        <dbReference type="ARBA" id="ARBA00004123"/>
    </source>
</evidence>
<keyword evidence="3" id="KW-0677">Repeat</keyword>
<dbReference type="EMBL" id="AJWK01030990">
    <property type="status" value="NOT_ANNOTATED_CDS"/>
    <property type="molecule type" value="Genomic_DNA"/>
</dbReference>
<dbReference type="PROSITE" id="PS50157">
    <property type="entry name" value="ZINC_FINGER_C2H2_2"/>
    <property type="match status" value="2"/>
</dbReference>
<evidence type="ECO:0000256" key="6">
    <source>
        <dbReference type="ARBA" id="ARBA00023015"/>
    </source>
</evidence>
<keyword evidence="2" id="KW-0479">Metal-binding</keyword>
<dbReference type="Pfam" id="PF00096">
    <property type="entry name" value="zf-C2H2"/>
    <property type="match status" value="1"/>
</dbReference>
<protein>
    <recommendedName>
        <fullName evidence="11">C2H2-type domain-containing protein</fullName>
    </recommendedName>
</protein>
<keyword evidence="13" id="KW-1185">Reference proteome</keyword>
<dbReference type="GO" id="GO:0003677">
    <property type="term" value="F:DNA binding"/>
    <property type="evidence" value="ECO:0007669"/>
    <property type="project" value="UniProtKB-KW"/>
</dbReference>